<feature type="transmembrane region" description="Helical" evidence="7">
    <location>
        <begin position="284"/>
        <end position="307"/>
    </location>
</feature>
<gene>
    <name evidence="10" type="ORF">HGO97_004815</name>
</gene>
<dbReference type="Pfam" id="PF02518">
    <property type="entry name" value="HATPase_c"/>
    <property type="match status" value="1"/>
</dbReference>
<dbReference type="Pfam" id="PF00072">
    <property type="entry name" value="Response_reg"/>
    <property type="match status" value="1"/>
</dbReference>
<dbReference type="SMART" id="SM00388">
    <property type="entry name" value="HisKA"/>
    <property type="match status" value="1"/>
</dbReference>
<evidence type="ECO:0000256" key="2">
    <source>
        <dbReference type="ARBA" id="ARBA00012438"/>
    </source>
</evidence>
<evidence type="ECO:0000313" key="11">
    <source>
        <dbReference type="Proteomes" id="UP000723714"/>
    </source>
</evidence>
<evidence type="ECO:0000256" key="1">
    <source>
        <dbReference type="ARBA" id="ARBA00000085"/>
    </source>
</evidence>
<organism evidence="10 11">
    <name type="scientific">Faecalicatena faecalis</name>
    <dbReference type="NCBI Taxonomy" id="2726362"/>
    <lineage>
        <taxon>Bacteria</taxon>
        <taxon>Bacillati</taxon>
        <taxon>Bacillota</taxon>
        <taxon>Clostridia</taxon>
        <taxon>Lachnospirales</taxon>
        <taxon>Lachnospiraceae</taxon>
        <taxon>Faecalicatena</taxon>
    </lineage>
</organism>
<dbReference type="InterPro" id="IPR003661">
    <property type="entry name" value="HisK_dim/P_dom"/>
</dbReference>
<reference evidence="10 11" key="1">
    <citation type="submission" date="2021-06" db="EMBL/GenBank/DDBJ databases">
        <title>Faecalicatena sp. nov. isolated from porcine feces.</title>
        <authorList>
            <person name="Oh B.S."/>
            <person name="Lee J.H."/>
        </authorList>
    </citation>
    <scope>NUCLEOTIDE SEQUENCE [LARGE SCALE GENOMIC DNA]</scope>
    <source>
        <strain evidence="10 11">AGMB00832</strain>
    </source>
</reference>
<dbReference type="EMBL" id="JABACJ020000003">
    <property type="protein sequence ID" value="MBU3875135.1"/>
    <property type="molecule type" value="Genomic_DNA"/>
</dbReference>
<dbReference type="InterPro" id="IPR001789">
    <property type="entry name" value="Sig_transdc_resp-reg_receiver"/>
</dbReference>
<sequence>MKKRRRALLFAVAITVLAAVFILFFVLSGQISRNLEESSFDYLYGSTEIIRRQIDTSVREDEQRIVRFADKLVSADKESMADEMSSFCDYNDFIHMYIVDKEGIGIDERGEPFVTSMLPVEEHALTDREKWVSEGYYNESGYETAMFEVPILHEHRLAGAVYAEVEMQKYYMDELFAFQAGNGRAYLFNRSDGSWVIKGPVSHLISLQDDSVYHSLLEGGNSEQVTESFRQTVEEGKTRIFLAEGENGPVYACIMPCKYNDFWEMMTVISSEKLAEQNQVANTLLWMLRIIYLVGSVLILAALFFYVKEKEKKHITEMKERMERRVRAKERRLSEITVREYSFQIIVNLDTMECRQEIYREEAGNIHEFECGSYQDGFREFCRKVDGCDRERVEEYLAPENLTAVSDAEMLPSFDYRLTENGCTNWYECITFFSVIGEKRYAYIMNKDVTQKVRTQRKLEEANQAKGRFLANMSHDMRTPMNAIIGTAQLAERSLDQPEKLRQYMANITGAAKHLLSLINDVLDMSKIESGKMVLVEDDFSLTEALERIDEIIRPLCNTKKQRFEVENKGIVHPLVRGDMLRFNQVLINLLNNANKFTPEGGTIYFLVEEVPMTDALPRKEEDRTLFHLEVRDTGIGIEKENLEKVFGEFEREIDSTVNRIEGSGLGLAIAKSIVDAMGGEIRVESTPGKGTVFFLDVPFRIVQEVKDGIQREAGVNADGSVNMENALAGKRFLLVEDNLINIEIGKEMLFALGADVETARDGQEACRIFEEAGRGHYNAILMDIQMPVMNGYEAARKIRRMEQCGGDEIPIVAMTANVFAEDVEAAKEAGMNGYIGKPVLIEKLYETLKEM</sequence>
<dbReference type="PROSITE" id="PS50110">
    <property type="entry name" value="RESPONSE_REGULATORY"/>
    <property type="match status" value="1"/>
</dbReference>
<name>A0ABS6D0M9_9FIRM</name>
<dbReference type="PROSITE" id="PS50109">
    <property type="entry name" value="HIS_KIN"/>
    <property type="match status" value="1"/>
</dbReference>
<keyword evidence="5" id="KW-0597">Phosphoprotein</keyword>
<evidence type="ECO:0000259" key="9">
    <source>
        <dbReference type="PROSITE" id="PS50110"/>
    </source>
</evidence>
<evidence type="ECO:0000256" key="4">
    <source>
        <dbReference type="ARBA" id="ARBA00022777"/>
    </source>
</evidence>
<dbReference type="SMART" id="SM00448">
    <property type="entry name" value="REC"/>
    <property type="match status" value="1"/>
</dbReference>
<evidence type="ECO:0000256" key="6">
    <source>
        <dbReference type="SAM" id="Coils"/>
    </source>
</evidence>
<keyword evidence="6" id="KW-0175">Coiled coil</keyword>
<evidence type="ECO:0000256" key="7">
    <source>
        <dbReference type="SAM" id="Phobius"/>
    </source>
</evidence>
<comment type="caution">
    <text evidence="10">The sequence shown here is derived from an EMBL/GenBank/DDBJ whole genome shotgun (WGS) entry which is preliminary data.</text>
</comment>
<feature type="domain" description="Histidine kinase" evidence="8">
    <location>
        <begin position="472"/>
        <end position="702"/>
    </location>
</feature>
<dbReference type="Pfam" id="PF00512">
    <property type="entry name" value="HisKA"/>
    <property type="match status" value="1"/>
</dbReference>
<keyword evidence="7" id="KW-1133">Transmembrane helix</keyword>
<comment type="catalytic activity">
    <reaction evidence="1">
        <text>ATP + protein L-histidine = ADP + protein N-phospho-L-histidine.</text>
        <dbReference type="EC" id="2.7.13.3"/>
    </reaction>
</comment>
<keyword evidence="11" id="KW-1185">Reference proteome</keyword>
<protein>
    <recommendedName>
        <fullName evidence="2">histidine kinase</fullName>
        <ecNumber evidence="2">2.7.13.3</ecNumber>
    </recommendedName>
</protein>
<dbReference type="InterPro" id="IPR003594">
    <property type="entry name" value="HATPase_dom"/>
</dbReference>
<feature type="domain" description="Response regulatory" evidence="9">
    <location>
        <begin position="732"/>
        <end position="852"/>
    </location>
</feature>
<evidence type="ECO:0000259" key="8">
    <source>
        <dbReference type="PROSITE" id="PS50109"/>
    </source>
</evidence>
<feature type="coiled-coil region" evidence="6">
    <location>
        <begin position="312"/>
        <end position="339"/>
    </location>
</feature>
<keyword evidence="3" id="KW-0808">Transferase</keyword>
<dbReference type="SMART" id="SM00387">
    <property type="entry name" value="HATPase_c"/>
    <property type="match status" value="1"/>
</dbReference>
<dbReference type="CDD" id="cd00082">
    <property type="entry name" value="HisKA"/>
    <property type="match status" value="1"/>
</dbReference>
<proteinExistence type="predicted"/>
<dbReference type="RefSeq" id="WP_216239958.1">
    <property type="nucleotide sequence ID" value="NZ_JABACJ020000003.1"/>
</dbReference>
<evidence type="ECO:0000256" key="3">
    <source>
        <dbReference type="ARBA" id="ARBA00022679"/>
    </source>
</evidence>
<keyword evidence="4" id="KW-0418">Kinase</keyword>
<dbReference type="PANTHER" id="PTHR43047">
    <property type="entry name" value="TWO-COMPONENT HISTIDINE PROTEIN KINASE"/>
    <property type="match status" value="1"/>
</dbReference>
<evidence type="ECO:0000313" key="10">
    <source>
        <dbReference type="EMBL" id="MBU3875135.1"/>
    </source>
</evidence>
<dbReference type="CDD" id="cd17546">
    <property type="entry name" value="REC_hyHK_CKI1_RcsC-like"/>
    <property type="match status" value="1"/>
</dbReference>
<dbReference type="EC" id="2.7.13.3" evidence="2"/>
<evidence type="ECO:0000256" key="5">
    <source>
        <dbReference type="PROSITE-ProRule" id="PRU00169"/>
    </source>
</evidence>
<keyword evidence="7" id="KW-0472">Membrane</keyword>
<accession>A0ABS6D0M9</accession>
<dbReference type="Proteomes" id="UP000723714">
    <property type="component" value="Unassembled WGS sequence"/>
</dbReference>
<feature type="modified residue" description="4-aspartylphosphate" evidence="5">
    <location>
        <position position="784"/>
    </location>
</feature>
<dbReference type="InterPro" id="IPR005467">
    <property type="entry name" value="His_kinase_dom"/>
</dbReference>
<keyword evidence="7" id="KW-0812">Transmembrane</keyword>